<dbReference type="EMBL" id="CP042997">
    <property type="protein sequence ID" value="QEH38832.1"/>
    <property type="molecule type" value="Genomic_DNA"/>
</dbReference>
<organism evidence="2 3">
    <name type="scientific">Aquisphaera giovannonii</name>
    <dbReference type="NCBI Taxonomy" id="406548"/>
    <lineage>
        <taxon>Bacteria</taxon>
        <taxon>Pseudomonadati</taxon>
        <taxon>Planctomycetota</taxon>
        <taxon>Planctomycetia</taxon>
        <taxon>Isosphaerales</taxon>
        <taxon>Isosphaeraceae</taxon>
        <taxon>Aquisphaera</taxon>
    </lineage>
</organism>
<dbReference type="Proteomes" id="UP000324233">
    <property type="component" value="Chromosome"/>
</dbReference>
<gene>
    <name evidence="2" type="ORF">OJF2_74420</name>
</gene>
<evidence type="ECO:0000256" key="1">
    <source>
        <dbReference type="SAM" id="MobiDB-lite"/>
    </source>
</evidence>
<feature type="compositionally biased region" description="Gly residues" evidence="1">
    <location>
        <begin position="26"/>
        <end position="40"/>
    </location>
</feature>
<dbReference type="Pfam" id="PF04402">
    <property type="entry name" value="SIMPL"/>
    <property type="match status" value="1"/>
</dbReference>
<dbReference type="KEGG" id="agv:OJF2_74420"/>
<dbReference type="AlphaFoldDB" id="A0A5B9WE27"/>
<feature type="compositionally biased region" description="Low complexity" evidence="1">
    <location>
        <begin position="16"/>
        <end position="25"/>
    </location>
</feature>
<accession>A0A5B9WE27</accession>
<dbReference type="RefSeq" id="WP_168222252.1">
    <property type="nucleotide sequence ID" value="NZ_CP042997.1"/>
</dbReference>
<evidence type="ECO:0000313" key="2">
    <source>
        <dbReference type="EMBL" id="QEH38832.1"/>
    </source>
</evidence>
<proteinExistence type="predicted"/>
<sequence length="312" mass="34122">MSRRGCGSRCPAPAHSSAGGSRVLAGAGGGNVEFAQGGGRQRAEQNERGKRSLTKEELPPSGTSMFVGGAKVIVSINEYNHVVVFAVGRDGATVAESGRKVAAAVEAFTRAANALGGGENDVYVDYVAQSKVYRFELEKDVARETPSGFELKQNVSVRFRDRAMIDRLIDTAVGAEIHDLVKVDYVVKDLGRVHDRLMEEATGVIKRKKARHEALLELKLLPPAQVFAERSAAYYPTEMYDSYVAAEGEAMGMTPDRQRYAVQSARKGRTFYFNGLDADGFDRVIDPVLLEPVVQFTLYLKVKYEIDPHGAR</sequence>
<evidence type="ECO:0008006" key="4">
    <source>
        <dbReference type="Google" id="ProtNLM"/>
    </source>
</evidence>
<keyword evidence="3" id="KW-1185">Reference proteome</keyword>
<dbReference type="Gene3D" id="3.30.70.2970">
    <property type="entry name" value="Protein of unknown function (DUF541), domain 2"/>
    <property type="match status" value="1"/>
</dbReference>
<feature type="region of interest" description="Disordered" evidence="1">
    <location>
        <begin position="1"/>
        <end position="60"/>
    </location>
</feature>
<evidence type="ECO:0000313" key="3">
    <source>
        <dbReference type="Proteomes" id="UP000324233"/>
    </source>
</evidence>
<name>A0A5B9WE27_9BACT</name>
<dbReference type="InterPro" id="IPR007497">
    <property type="entry name" value="SIMPL/DUF541"/>
</dbReference>
<reference evidence="2 3" key="1">
    <citation type="submission" date="2019-08" db="EMBL/GenBank/DDBJ databases">
        <title>Deep-cultivation of Planctomycetes and their phenomic and genomic characterization uncovers novel biology.</title>
        <authorList>
            <person name="Wiegand S."/>
            <person name="Jogler M."/>
            <person name="Boedeker C."/>
            <person name="Pinto D."/>
            <person name="Vollmers J."/>
            <person name="Rivas-Marin E."/>
            <person name="Kohn T."/>
            <person name="Peeters S.H."/>
            <person name="Heuer A."/>
            <person name="Rast P."/>
            <person name="Oberbeckmann S."/>
            <person name="Bunk B."/>
            <person name="Jeske O."/>
            <person name="Meyerdierks A."/>
            <person name="Storesund J.E."/>
            <person name="Kallscheuer N."/>
            <person name="Luecker S."/>
            <person name="Lage O.M."/>
            <person name="Pohl T."/>
            <person name="Merkel B.J."/>
            <person name="Hornburger P."/>
            <person name="Mueller R.-W."/>
            <person name="Bruemmer F."/>
            <person name="Labrenz M."/>
            <person name="Spormann A.M."/>
            <person name="Op den Camp H."/>
            <person name="Overmann J."/>
            <person name="Amann R."/>
            <person name="Jetten M.S.M."/>
            <person name="Mascher T."/>
            <person name="Medema M.H."/>
            <person name="Devos D.P."/>
            <person name="Kaster A.-K."/>
            <person name="Ovreas L."/>
            <person name="Rohde M."/>
            <person name="Galperin M.Y."/>
            <person name="Jogler C."/>
        </authorList>
    </citation>
    <scope>NUCLEOTIDE SEQUENCE [LARGE SCALE GENOMIC DNA]</scope>
    <source>
        <strain evidence="2 3">OJF2</strain>
    </source>
</reference>
<dbReference type="Gene3D" id="3.30.110.170">
    <property type="entry name" value="Protein of unknown function (DUF541), domain 1"/>
    <property type="match status" value="1"/>
</dbReference>
<feature type="compositionally biased region" description="Basic and acidic residues" evidence="1">
    <location>
        <begin position="41"/>
        <end position="58"/>
    </location>
</feature>
<protein>
    <recommendedName>
        <fullName evidence="4">Oxidative stress defense protein</fullName>
    </recommendedName>
</protein>